<dbReference type="EMBL" id="FNEZ01000001">
    <property type="protein sequence ID" value="SDJ35074.1"/>
    <property type="molecule type" value="Genomic_DNA"/>
</dbReference>
<protein>
    <submittedName>
        <fullName evidence="9">Putative colanic acid biosysnthesis UDP-glucose lipid carrier transferase</fullName>
    </submittedName>
</protein>
<evidence type="ECO:0000256" key="4">
    <source>
        <dbReference type="ARBA" id="ARBA00022692"/>
    </source>
</evidence>
<dbReference type="GO" id="GO:0016020">
    <property type="term" value="C:membrane"/>
    <property type="evidence" value="ECO:0007669"/>
    <property type="project" value="UniProtKB-SubCell"/>
</dbReference>
<dbReference type="Pfam" id="PF13727">
    <property type="entry name" value="CoA_binding_3"/>
    <property type="match status" value="1"/>
</dbReference>
<feature type="transmembrane region" description="Helical" evidence="7">
    <location>
        <begin position="75"/>
        <end position="96"/>
    </location>
</feature>
<comment type="subcellular location">
    <subcellularLocation>
        <location evidence="1">Membrane</location>
        <topology evidence="1">Multi-pass membrane protein</topology>
    </subcellularLocation>
</comment>
<dbReference type="AlphaFoldDB" id="A0A1G8T0Y4"/>
<dbReference type="OrthoDB" id="9808602at2"/>
<dbReference type="PANTHER" id="PTHR30576:SF0">
    <property type="entry name" value="UNDECAPRENYL-PHOSPHATE N-ACETYLGALACTOSAMINYL 1-PHOSPHATE TRANSFERASE-RELATED"/>
    <property type="match status" value="1"/>
</dbReference>
<dbReference type="Proteomes" id="UP000199580">
    <property type="component" value="Unassembled WGS sequence"/>
</dbReference>
<evidence type="ECO:0000256" key="2">
    <source>
        <dbReference type="ARBA" id="ARBA00006464"/>
    </source>
</evidence>
<evidence type="ECO:0000256" key="7">
    <source>
        <dbReference type="SAM" id="Phobius"/>
    </source>
</evidence>
<reference evidence="9 10" key="1">
    <citation type="submission" date="2016-10" db="EMBL/GenBank/DDBJ databases">
        <authorList>
            <person name="de Groot N.N."/>
        </authorList>
    </citation>
    <scope>NUCLEOTIDE SEQUENCE [LARGE SCALE GENOMIC DNA]</scope>
    <source>
        <strain evidence="9 10">CGMCC 1.10076</strain>
    </source>
</reference>
<feature type="transmembrane region" description="Helical" evidence="7">
    <location>
        <begin position="102"/>
        <end position="124"/>
    </location>
</feature>
<sequence>MTAAQIGRYSGYIRPITYMIDLCIISVFAYFLLPENFFSIYFIAFILLSWIVIAINSGFYEVYRYTKVLSIFNKILKQFALFTILCFAFSGFYVKYSEAFPILNYTTASIITVSFFKLLVYYLLKKYRSFYGGNLRRVVIVGDGSSVNQLIEFFTENPDYGYKLVRVFSLEGDKRAKIQESLKFALDENVDEIYCSLHNLSNHQMNSFIDFSDNNLKILKFLPDDKEIFTRNLKLDYYDYIPIVSLRNIPLDNFINKLGKRIFDIVFSLIIILGLLSWLIPILALFIKKESKGPLFFTQKRNGLNYKEFNCYKFRSMRLNSIADLEQVSKNDPRVTNIGKFIRKTSIDELPQFFNVLIGNMSVVGPRPHMVSHTEMYARKVDKFMVRHFIKPGITGLAQTNGFRGEVENDKDIIYRVKYDIFYMENWSLLLDIKIIFLTLYNAIKGEEKAY</sequence>
<comment type="similarity">
    <text evidence="2">Belongs to the bacterial sugar transferase family.</text>
</comment>
<feature type="transmembrane region" description="Helical" evidence="7">
    <location>
        <begin position="12"/>
        <end position="33"/>
    </location>
</feature>
<dbReference type="InterPro" id="IPR017475">
    <property type="entry name" value="EPS_sugar_tfrase"/>
</dbReference>
<evidence type="ECO:0000259" key="8">
    <source>
        <dbReference type="Pfam" id="PF02397"/>
    </source>
</evidence>
<dbReference type="RefSeq" id="WP_091391976.1">
    <property type="nucleotide sequence ID" value="NZ_BKAI01000002.1"/>
</dbReference>
<dbReference type="Pfam" id="PF02397">
    <property type="entry name" value="Bac_transf"/>
    <property type="match status" value="1"/>
</dbReference>
<evidence type="ECO:0000313" key="10">
    <source>
        <dbReference type="Proteomes" id="UP000199580"/>
    </source>
</evidence>
<dbReference type="PANTHER" id="PTHR30576">
    <property type="entry name" value="COLANIC BIOSYNTHESIS UDP-GLUCOSE LIPID CARRIER TRANSFERASE"/>
    <property type="match status" value="1"/>
</dbReference>
<dbReference type="STRING" id="1128970.SAMN04487935_0777"/>
<keyword evidence="4 7" id="KW-0812">Transmembrane</keyword>
<organism evidence="9 10">
    <name type="scientific">Flavobacterium noncentrifugens</name>
    <dbReference type="NCBI Taxonomy" id="1128970"/>
    <lineage>
        <taxon>Bacteria</taxon>
        <taxon>Pseudomonadati</taxon>
        <taxon>Bacteroidota</taxon>
        <taxon>Flavobacteriia</taxon>
        <taxon>Flavobacteriales</taxon>
        <taxon>Flavobacteriaceae</taxon>
        <taxon>Flavobacterium</taxon>
    </lineage>
</organism>
<keyword evidence="10" id="KW-1185">Reference proteome</keyword>
<evidence type="ECO:0000313" key="9">
    <source>
        <dbReference type="EMBL" id="SDJ35074.1"/>
    </source>
</evidence>
<name>A0A1G8T0Y4_9FLAO</name>
<dbReference type="InterPro" id="IPR003362">
    <property type="entry name" value="Bact_transf"/>
</dbReference>
<keyword evidence="3 9" id="KW-0808">Transferase</keyword>
<evidence type="ECO:0000256" key="5">
    <source>
        <dbReference type="ARBA" id="ARBA00022989"/>
    </source>
</evidence>
<evidence type="ECO:0000256" key="1">
    <source>
        <dbReference type="ARBA" id="ARBA00004141"/>
    </source>
</evidence>
<feature type="domain" description="Bacterial sugar transferase" evidence="8">
    <location>
        <begin position="260"/>
        <end position="444"/>
    </location>
</feature>
<keyword evidence="6 7" id="KW-0472">Membrane</keyword>
<evidence type="ECO:0000256" key="6">
    <source>
        <dbReference type="ARBA" id="ARBA00023136"/>
    </source>
</evidence>
<proteinExistence type="inferred from homology"/>
<gene>
    <name evidence="9" type="ORF">SAMN04487935_0777</name>
</gene>
<dbReference type="GO" id="GO:0016780">
    <property type="term" value="F:phosphotransferase activity, for other substituted phosphate groups"/>
    <property type="evidence" value="ECO:0007669"/>
    <property type="project" value="TreeGrafter"/>
</dbReference>
<accession>A0A1G8T0Y4</accession>
<feature type="transmembrane region" description="Helical" evidence="7">
    <location>
        <begin position="265"/>
        <end position="287"/>
    </location>
</feature>
<evidence type="ECO:0000256" key="3">
    <source>
        <dbReference type="ARBA" id="ARBA00022679"/>
    </source>
</evidence>
<keyword evidence="5 7" id="KW-1133">Transmembrane helix</keyword>
<dbReference type="NCBIfam" id="TIGR03025">
    <property type="entry name" value="EPS_sugtrans"/>
    <property type="match status" value="1"/>
</dbReference>
<feature type="transmembrane region" description="Helical" evidence="7">
    <location>
        <begin position="39"/>
        <end position="63"/>
    </location>
</feature>